<dbReference type="EMBL" id="JACIGM010000009">
    <property type="protein sequence ID" value="MBB4276395.1"/>
    <property type="molecule type" value="Genomic_DNA"/>
</dbReference>
<reference evidence="2 3" key="1">
    <citation type="submission" date="2020-08" db="EMBL/GenBank/DDBJ databases">
        <title>Genomic Encyclopedia of Type Strains, Phase IV (KMG-V): Genome sequencing to study the core and pangenomes of soil and plant-associated prokaryotes.</title>
        <authorList>
            <person name="Whitman W."/>
        </authorList>
    </citation>
    <scope>NUCLEOTIDE SEQUENCE [LARGE SCALE GENOMIC DNA]</scope>
    <source>
        <strain evidence="2 3">SEMIA 402</strain>
    </source>
</reference>
<evidence type="ECO:0000259" key="1">
    <source>
        <dbReference type="Pfam" id="PF06114"/>
    </source>
</evidence>
<dbReference type="InterPro" id="IPR052345">
    <property type="entry name" value="Rad_response_metalloprotease"/>
</dbReference>
<feature type="domain" description="IrrE N-terminal-like" evidence="1">
    <location>
        <begin position="48"/>
        <end position="181"/>
    </location>
</feature>
<evidence type="ECO:0000313" key="3">
    <source>
        <dbReference type="Proteomes" id="UP000533641"/>
    </source>
</evidence>
<comment type="caution">
    <text evidence="2">The sequence shown here is derived from an EMBL/GenBank/DDBJ whole genome shotgun (WGS) entry which is preliminary data.</text>
</comment>
<dbReference type="AlphaFoldDB" id="A0A7W6WFY4"/>
<dbReference type="Pfam" id="PF06114">
    <property type="entry name" value="Peptidase_M78"/>
    <property type="match status" value="1"/>
</dbReference>
<name>A0A7W6WFY4_9HYPH</name>
<accession>A0A7W6WFY4</accession>
<protein>
    <recommendedName>
        <fullName evidence="1">IrrE N-terminal-like domain-containing protein</fullName>
    </recommendedName>
</protein>
<dbReference type="Gene3D" id="1.10.10.2910">
    <property type="match status" value="1"/>
</dbReference>
<dbReference type="InterPro" id="IPR010359">
    <property type="entry name" value="IrrE_HExxH"/>
</dbReference>
<organism evidence="2 3">
    <name type="scientific">Rhizobium mongolense</name>
    <dbReference type="NCBI Taxonomy" id="57676"/>
    <lineage>
        <taxon>Bacteria</taxon>
        <taxon>Pseudomonadati</taxon>
        <taxon>Pseudomonadota</taxon>
        <taxon>Alphaproteobacteria</taxon>
        <taxon>Hyphomicrobiales</taxon>
        <taxon>Rhizobiaceae</taxon>
        <taxon>Rhizobium/Agrobacterium group</taxon>
        <taxon>Rhizobium</taxon>
    </lineage>
</organism>
<sequence length="301" mass="33511">MKKSPRGAANNISLMLNAVLGADRFEKGPVDVAELALEYTKQIEPSSHIVQIVPEDLPDCEGALVPGEGEPRRWAIMYNRKQNAGRRAYTIAHELGHFVLHRGLVDDDPDFDGGFYCSKNAVEHGAGRDIEKEANEFAATLLMPLDDFRRFIPSDKLANLERLGQAAERYGVSLTAAALRWLEYTNSRAMLIASVDGFALWGKSSEAALKSGRFIRTKNEMFELPAASMAARKEFGDDALTGISQLAGVWFPEPTIEMCMRTERYDFELTLLHFAGKAPAWQGEEQFEDACTQFFPVTGKR</sequence>
<dbReference type="PANTHER" id="PTHR43236">
    <property type="entry name" value="ANTITOXIN HIGA1"/>
    <property type="match status" value="1"/>
</dbReference>
<gene>
    <name evidence="2" type="ORF">GGE12_004192</name>
</gene>
<dbReference type="PANTHER" id="PTHR43236:SF2">
    <property type="entry name" value="BLL0069 PROTEIN"/>
    <property type="match status" value="1"/>
</dbReference>
<evidence type="ECO:0000313" key="2">
    <source>
        <dbReference type="EMBL" id="MBB4276395.1"/>
    </source>
</evidence>
<dbReference type="Proteomes" id="UP000533641">
    <property type="component" value="Unassembled WGS sequence"/>
</dbReference>
<proteinExistence type="predicted"/>
<dbReference type="RefSeq" id="WP_183927263.1">
    <property type="nucleotide sequence ID" value="NZ_JACIGM010000009.1"/>
</dbReference>